<feature type="domain" description="ARB-07466-like C-terminal" evidence="2">
    <location>
        <begin position="240"/>
        <end position="288"/>
    </location>
</feature>
<keyword evidence="4" id="KW-1185">Reference proteome</keyword>
<feature type="transmembrane region" description="Helical" evidence="1">
    <location>
        <begin position="12"/>
        <end position="35"/>
    </location>
</feature>
<evidence type="ECO:0000259" key="2">
    <source>
        <dbReference type="Pfam" id="PF26571"/>
    </source>
</evidence>
<accession>A0A1H1YUG4</accession>
<protein>
    <recommendedName>
        <fullName evidence="2">ARB-07466-like C-terminal domain-containing protein</fullName>
    </recommendedName>
</protein>
<reference evidence="3 4" key="1">
    <citation type="submission" date="2016-10" db="EMBL/GenBank/DDBJ databases">
        <authorList>
            <person name="de Groot N.N."/>
        </authorList>
    </citation>
    <scope>NUCLEOTIDE SEQUENCE [LARGE SCALE GENOMIC DNA]</scope>
    <source>
        <strain evidence="3 4">DSM 22024</strain>
    </source>
</reference>
<dbReference type="AlphaFoldDB" id="A0A1H1YUG4"/>
<dbReference type="RefSeq" id="WP_092656739.1">
    <property type="nucleotide sequence ID" value="NZ_LT629732.1"/>
</dbReference>
<dbReference type="Proteomes" id="UP000198983">
    <property type="component" value="Chromosome I"/>
</dbReference>
<dbReference type="Pfam" id="PF26571">
    <property type="entry name" value="VldE"/>
    <property type="match status" value="1"/>
</dbReference>
<keyword evidence="1" id="KW-1133">Transmembrane helix</keyword>
<keyword evidence="1" id="KW-0472">Membrane</keyword>
<dbReference type="OrthoDB" id="5171895at2"/>
<keyword evidence="1" id="KW-0812">Transmembrane</keyword>
<proteinExistence type="predicted"/>
<dbReference type="EMBL" id="LT629732">
    <property type="protein sequence ID" value="SDT25084.1"/>
    <property type="molecule type" value="Genomic_DNA"/>
</dbReference>
<evidence type="ECO:0000313" key="4">
    <source>
        <dbReference type="Proteomes" id="UP000198983"/>
    </source>
</evidence>
<name>A0A1H1YUG4_9ACTN</name>
<organism evidence="3 4">
    <name type="scientific">Actinopolymorpha singaporensis</name>
    <dbReference type="NCBI Taxonomy" id="117157"/>
    <lineage>
        <taxon>Bacteria</taxon>
        <taxon>Bacillati</taxon>
        <taxon>Actinomycetota</taxon>
        <taxon>Actinomycetes</taxon>
        <taxon>Propionibacteriales</taxon>
        <taxon>Actinopolymorphaceae</taxon>
        <taxon>Actinopolymorpha</taxon>
    </lineage>
</organism>
<evidence type="ECO:0000313" key="3">
    <source>
        <dbReference type="EMBL" id="SDT25084.1"/>
    </source>
</evidence>
<evidence type="ECO:0000256" key="1">
    <source>
        <dbReference type="SAM" id="Phobius"/>
    </source>
</evidence>
<gene>
    <name evidence="3" type="ORF">SAMN04489717_5703</name>
</gene>
<sequence length="308" mass="32170">MTASGGKRIARAVAIVAIACGLVVAGAMLASEFLFRQPLVEACHATANGIRAELPLEEAQNAALISAVSVRRGLPPRAASIALATAYQESGLRNIDYGHLDSVGLFQQRPSQGWGTVEQIQDPYYATGRFYSALAKVPGYTTMDIAAAAQRVQLSADGSAYSQHESNARALASALTGQTPAAFSCEFQPTGQRGPTTTADLSAELAKAYGSDRGRVTSATVGRGGNDGLAAGNTAALVLDVPVRTGEARFGWSVAQWSVAYAKRFGIGSVSYAGRTWTADRSKDGWRTDRAAAPTRVRVVVGSPNSSN</sequence>
<dbReference type="STRING" id="117157.SAMN04489717_5703"/>
<dbReference type="InterPro" id="IPR058593">
    <property type="entry name" value="ARB_07466-like_C"/>
</dbReference>